<accession>A0ABZ3J9I0</accession>
<sequence length="35" mass="4125">MKIDIENHVGYLIQQISHLLEQLFNKQLAKEGLFL</sequence>
<name>A0ABZ3J9I0_SPOA4</name>
<gene>
    <name evidence="1" type="ORF">SPACI_048240</name>
</gene>
<dbReference type="EMBL" id="CP155571">
    <property type="protein sequence ID" value="XFO74713.1"/>
    <property type="molecule type" value="Genomic_DNA"/>
</dbReference>
<evidence type="ECO:0008006" key="3">
    <source>
        <dbReference type="Google" id="ProtNLM"/>
    </source>
</evidence>
<keyword evidence="2" id="KW-1185">Reference proteome</keyword>
<proteinExistence type="predicted"/>
<protein>
    <recommendedName>
        <fullName evidence="3">MarR family transcriptional regulator</fullName>
    </recommendedName>
</protein>
<reference evidence="1" key="1">
    <citation type="submission" date="2024-05" db="EMBL/GenBank/DDBJ databases">
        <title>Isolation and characterization of Sporomusa carbonis sp. nov., a carboxydotrophic hydrogenogen in the genus of Sporomusa isolated from a charcoal burning pile.</title>
        <authorList>
            <person name="Boeer T."/>
            <person name="Rosenbaum F."/>
            <person name="Eysell L."/>
            <person name="Mueller V."/>
            <person name="Daniel R."/>
            <person name="Poehlein A."/>
        </authorList>
    </citation>
    <scope>NUCLEOTIDE SEQUENCE [LARGE SCALE GENOMIC DNA]</scope>
    <source>
        <strain evidence="1">DSM 3132</strain>
    </source>
</reference>
<organism evidence="1 2">
    <name type="scientific">Sporomusa acidovorans (strain ATCC 49682 / DSM 3132 / Mol)</name>
    <dbReference type="NCBI Taxonomy" id="1123286"/>
    <lineage>
        <taxon>Bacteria</taxon>
        <taxon>Bacillati</taxon>
        <taxon>Bacillota</taxon>
        <taxon>Negativicutes</taxon>
        <taxon>Selenomonadales</taxon>
        <taxon>Sporomusaceae</taxon>
        <taxon>Sporomusa</taxon>
    </lineage>
</organism>
<evidence type="ECO:0000313" key="1">
    <source>
        <dbReference type="EMBL" id="XFO74713.1"/>
    </source>
</evidence>
<evidence type="ECO:0000313" key="2">
    <source>
        <dbReference type="Proteomes" id="UP000216052"/>
    </source>
</evidence>
<dbReference type="Proteomes" id="UP000216052">
    <property type="component" value="Chromosome"/>
</dbReference>